<evidence type="ECO:0000259" key="10">
    <source>
        <dbReference type="PROSITE" id="PS50928"/>
    </source>
</evidence>
<reference evidence="11 12" key="1">
    <citation type="submission" date="2022-12" db="EMBL/GenBank/DDBJ databases">
        <title>Sphingomonas abieness sp. nov., an endophytic bacterium isolated from Abies koreana.</title>
        <authorList>
            <person name="Jiang L."/>
            <person name="Lee J."/>
        </authorList>
    </citation>
    <scope>NUCLEOTIDE SEQUENCE [LARGE SCALE GENOMIC DNA]</scope>
    <source>
        <strain evidence="12">PAMB 00755</strain>
    </source>
</reference>
<feature type="transmembrane region" description="Helical" evidence="9">
    <location>
        <begin position="38"/>
        <end position="58"/>
    </location>
</feature>
<dbReference type="EMBL" id="CP115174">
    <property type="protein sequence ID" value="WBO23755.1"/>
    <property type="molecule type" value="Genomic_DNA"/>
</dbReference>
<dbReference type="Proteomes" id="UP001210865">
    <property type="component" value="Chromosome"/>
</dbReference>
<accession>A0ABY7NQD9</accession>
<dbReference type="Pfam" id="PF00528">
    <property type="entry name" value="BPD_transp_1"/>
    <property type="match status" value="1"/>
</dbReference>
<dbReference type="SUPFAM" id="SSF161098">
    <property type="entry name" value="MetI-like"/>
    <property type="match status" value="1"/>
</dbReference>
<feature type="domain" description="ABC transmembrane type-1" evidence="10">
    <location>
        <begin position="480"/>
        <end position="659"/>
    </location>
</feature>
<evidence type="ECO:0000313" key="12">
    <source>
        <dbReference type="Proteomes" id="UP001210865"/>
    </source>
</evidence>
<dbReference type="PANTHER" id="PTHR47737:SF1">
    <property type="entry name" value="GLYCINE BETAINE_PROLINE BETAINE TRANSPORT SYSTEM PERMEASE PROTEIN PROW"/>
    <property type="match status" value="1"/>
</dbReference>
<organism evidence="11 12">
    <name type="scientific">Sphingomonas abietis</name>
    <dbReference type="NCBI Taxonomy" id="3012344"/>
    <lineage>
        <taxon>Bacteria</taxon>
        <taxon>Pseudomonadati</taxon>
        <taxon>Pseudomonadota</taxon>
        <taxon>Alphaproteobacteria</taxon>
        <taxon>Sphingomonadales</taxon>
        <taxon>Sphingomonadaceae</taxon>
        <taxon>Sphingomonas</taxon>
    </lineage>
</organism>
<comment type="similarity">
    <text evidence="8">In the N-terminal section; belongs to the binding-protein-dependent transport system permease family.</text>
</comment>
<comment type="subcellular location">
    <subcellularLocation>
        <location evidence="1 9">Cell membrane</location>
        <topology evidence="1 9">Multi-pass membrane protein</topology>
    </subcellularLocation>
</comment>
<dbReference type="SUPFAM" id="SSF53850">
    <property type="entry name" value="Periplasmic binding protein-like II"/>
    <property type="match status" value="1"/>
</dbReference>
<dbReference type="PROSITE" id="PS50928">
    <property type="entry name" value="ABC_TM1"/>
    <property type="match status" value="1"/>
</dbReference>
<feature type="transmembrane region" description="Helical" evidence="9">
    <location>
        <begin position="462"/>
        <end position="480"/>
    </location>
</feature>
<name>A0ABY7NQD9_9SPHN</name>
<evidence type="ECO:0000256" key="5">
    <source>
        <dbReference type="ARBA" id="ARBA00022989"/>
    </source>
</evidence>
<comment type="similarity">
    <text evidence="9">Belongs to the binding-protein-dependent transport system permease family.</text>
</comment>
<dbReference type="PANTHER" id="PTHR47737">
    <property type="entry name" value="GLYCINE BETAINE/PROLINE BETAINE TRANSPORT SYSTEM PERMEASE PROTEIN PROW"/>
    <property type="match status" value="1"/>
</dbReference>
<keyword evidence="12" id="KW-1185">Reference proteome</keyword>
<keyword evidence="5 9" id="KW-1133">Transmembrane helix</keyword>
<comment type="similarity">
    <text evidence="7">In the C-terminal section; belongs to the OsmX family.</text>
</comment>
<evidence type="ECO:0000256" key="6">
    <source>
        <dbReference type="ARBA" id="ARBA00023136"/>
    </source>
</evidence>
<evidence type="ECO:0000313" key="11">
    <source>
        <dbReference type="EMBL" id="WBO23755.1"/>
    </source>
</evidence>
<feature type="transmembrane region" description="Helical" evidence="9">
    <location>
        <begin position="486"/>
        <end position="506"/>
    </location>
</feature>
<proteinExistence type="inferred from homology"/>
<gene>
    <name evidence="11" type="ORF">PBT88_06430</name>
</gene>
<keyword evidence="3" id="KW-1003">Cell membrane</keyword>
<dbReference type="Gene3D" id="1.10.3720.10">
    <property type="entry name" value="MetI-like"/>
    <property type="match status" value="1"/>
</dbReference>
<dbReference type="InterPro" id="IPR007210">
    <property type="entry name" value="ABC_Gly_betaine_transp_sub-bd"/>
</dbReference>
<evidence type="ECO:0000256" key="2">
    <source>
        <dbReference type="ARBA" id="ARBA00022448"/>
    </source>
</evidence>
<evidence type="ECO:0000256" key="9">
    <source>
        <dbReference type="RuleBase" id="RU363032"/>
    </source>
</evidence>
<keyword evidence="2 9" id="KW-0813">Transport</keyword>
<sequence length="671" mass="70977">MTSAPKDAVRPDDPAAPRFRIAIPRMVSPTTGPRPTPVLRLSSLIAPLLLMAAFWISAPARAAATACPVPTPIAFAGLDWDSGAFLTALDRAILERGYGCVTTTTPGTTVTLEQAVATGDIEVIAEEWAGRSPIWNAASARGQVIAVGQTVTGGQEGIYVPDALVHGPNAPAAGLARVQQLADPRYAALFRDPEQPTKARFLNCPSGWTCERVNTAKLHAYGLNDRYVDFRPGSGAAMDAAIVAAMVQHRPIVFYGYSPSTIAGRFRLFRLSEAPYEAGCWADLVNPDGQHRTACSWPPALLSAGLNAAFAARAPALRALFEKISIPASVLNAELADAQAHQRSPAAQALLFLRANPGLRRQWLSAEAAARLDHSLQHGDADTAAASGAFPAGWEVSIRAPVNRWVASLVTNSGGTFRRIAGTLTALTSSIDAALRVIPWWLIIALFSGVTLLGARRAVPPLMVAAAFFIIGVLGLWDQMLQTLTLMLVSSLIALAIGLPLGIVTAKSRLARSVVPPILDFMQAMPGFVYLIPALMLLGLGKAPAILAMVIYATPPLIRLTALGIRNADPEVREAAAAFGATPWQTLIHVEMPLARDSILAGLNQMIMMALAMVVTASMIGARGLGEEVLNGIQSLDVGKGFEAGLAIVVLAMALDRTTQALVADRRTRRG</sequence>
<keyword evidence="6 9" id="KW-0472">Membrane</keyword>
<dbReference type="CDD" id="cd06261">
    <property type="entry name" value="TM_PBP2"/>
    <property type="match status" value="1"/>
</dbReference>
<evidence type="ECO:0000256" key="1">
    <source>
        <dbReference type="ARBA" id="ARBA00004651"/>
    </source>
</evidence>
<evidence type="ECO:0000256" key="7">
    <source>
        <dbReference type="ARBA" id="ARBA00035642"/>
    </source>
</evidence>
<keyword evidence="4 9" id="KW-0812">Transmembrane</keyword>
<dbReference type="InterPro" id="IPR000515">
    <property type="entry name" value="MetI-like"/>
</dbReference>
<dbReference type="Pfam" id="PF04069">
    <property type="entry name" value="OpuAC"/>
    <property type="match status" value="1"/>
</dbReference>
<protein>
    <submittedName>
        <fullName evidence="11">ABC transporter permease subunit</fullName>
    </submittedName>
</protein>
<evidence type="ECO:0000256" key="4">
    <source>
        <dbReference type="ARBA" id="ARBA00022692"/>
    </source>
</evidence>
<feature type="transmembrane region" description="Helical" evidence="9">
    <location>
        <begin position="599"/>
        <end position="620"/>
    </location>
</feature>
<dbReference type="Gene3D" id="3.40.190.100">
    <property type="entry name" value="Glycine betaine-binding periplasmic protein, domain 2"/>
    <property type="match status" value="1"/>
</dbReference>
<dbReference type="RefSeq" id="WP_270078386.1">
    <property type="nucleotide sequence ID" value="NZ_CP115174.1"/>
</dbReference>
<evidence type="ECO:0000256" key="8">
    <source>
        <dbReference type="ARBA" id="ARBA00035652"/>
    </source>
</evidence>
<feature type="transmembrane region" description="Helical" evidence="9">
    <location>
        <begin position="438"/>
        <end position="455"/>
    </location>
</feature>
<evidence type="ECO:0000256" key="3">
    <source>
        <dbReference type="ARBA" id="ARBA00022475"/>
    </source>
</evidence>
<feature type="transmembrane region" description="Helical" evidence="9">
    <location>
        <begin position="527"/>
        <end position="553"/>
    </location>
</feature>
<dbReference type="InterPro" id="IPR035906">
    <property type="entry name" value="MetI-like_sf"/>
</dbReference>